<dbReference type="AlphaFoldDB" id="A0A937FUY9"/>
<proteinExistence type="predicted"/>
<dbReference type="Proteomes" id="UP000614216">
    <property type="component" value="Unassembled WGS sequence"/>
</dbReference>
<sequence length="65" mass="7591">MKTIAALAVGFWLGRQMYINYDRQQALEKEAGMKRKVKMMFEEMGLSKSDITEKVQQIEQYGNNN</sequence>
<keyword evidence="2" id="KW-1185">Reference proteome</keyword>
<gene>
    <name evidence="1" type="ORF">JMN32_00065</name>
</gene>
<name>A0A937FUY9_9BACT</name>
<dbReference type="RefSeq" id="WP_202854226.1">
    <property type="nucleotide sequence ID" value="NZ_JAEUGD010000001.1"/>
</dbReference>
<organism evidence="1 2">
    <name type="scientific">Fulvivirga marina</name>
    <dbReference type="NCBI Taxonomy" id="2494733"/>
    <lineage>
        <taxon>Bacteria</taxon>
        <taxon>Pseudomonadati</taxon>
        <taxon>Bacteroidota</taxon>
        <taxon>Cytophagia</taxon>
        <taxon>Cytophagales</taxon>
        <taxon>Fulvivirgaceae</taxon>
        <taxon>Fulvivirga</taxon>
    </lineage>
</organism>
<reference evidence="1" key="1">
    <citation type="submission" date="2021-01" db="EMBL/GenBank/DDBJ databases">
        <title>Fulvivirga kasyanovii gen. nov., sp nov., a novel member of the phylum Bacteroidetes isolated from seawater in a mussel farm.</title>
        <authorList>
            <person name="Zhao L.-H."/>
            <person name="Wang Z.-J."/>
        </authorList>
    </citation>
    <scope>NUCLEOTIDE SEQUENCE</scope>
    <source>
        <strain evidence="1">29W222</strain>
    </source>
</reference>
<comment type="caution">
    <text evidence="1">The sequence shown here is derived from an EMBL/GenBank/DDBJ whole genome shotgun (WGS) entry which is preliminary data.</text>
</comment>
<dbReference type="EMBL" id="JAEUGD010000001">
    <property type="protein sequence ID" value="MBL6444681.1"/>
    <property type="molecule type" value="Genomic_DNA"/>
</dbReference>
<evidence type="ECO:0000313" key="1">
    <source>
        <dbReference type="EMBL" id="MBL6444681.1"/>
    </source>
</evidence>
<accession>A0A937FUY9</accession>
<evidence type="ECO:0000313" key="2">
    <source>
        <dbReference type="Proteomes" id="UP000614216"/>
    </source>
</evidence>
<protein>
    <submittedName>
        <fullName evidence="1">Uncharacterized protein</fullName>
    </submittedName>
</protein>